<protein>
    <submittedName>
        <fullName evidence="1">Uncharacterized protein</fullName>
    </submittedName>
</protein>
<evidence type="ECO:0000313" key="1">
    <source>
        <dbReference type="EMBL" id="APQ39012.1"/>
    </source>
</evidence>
<accession>A0A1L6BSM5</accession>
<sequence length="236" mass="27479">MKEIPDLDSYLYQLDPEVLELFSSIELSSLFCKLALYYLFLETDGVEKATRCERFVLSYMLSWGKGIQDLSILDRLALIYLFNRGKGLTNKSQLDRLVSKYIEDRGLEIECVFNQLKLTFTYLIRKKKLYLVEQLLRTYLLQKCAQARENLSEKDFLPAEDLARKQGAIFVEQNFDILFCDLRSYNTAKLLCNVYATIVFNNDVDTDDAFLRYLVGMGFWLGAAKRLEELAKPKDD</sequence>
<proteinExistence type="predicted"/>
<dbReference type="AlphaFoldDB" id="A0A1L6BSM5"/>
<dbReference type="GeneID" id="30859929"/>
<reference evidence="1" key="1">
    <citation type="journal article" date="2014" name="Proc. Natl. Acad. Sci. U.S.A.">
        <title>The dynamic history of plastid genomes in the Campanulaceae sensu lato is unique among angiosperms.</title>
        <authorList>
            <person name="Knox E.B."/>
        </authorList>
    </citation>
    <scope>NUCLEOTIDE SEQUENCE</scope>
</reference>
<organism evidence="1">
    <name type="scientific">Trimeris anceps</name>
    <dbReference type="NCBI Taxonomy" id="368681"/>
    <lineage>
        <taxon>Eukaryota</taxon>
        <taxon>Viridiplantae</taxon>
        <taxon>Streptophyta</taxon>
        <taxon>Embryophyta</taxon>
        <taxon>Tracheophyta</taxon>
        <taxon>Spermatophyta</taxon>
        <taxon>Magnoliopsida</taxon>
        <taxon>eudicotyledons</taxon>
        <taxon>Gunneridae</taxon>
        <taxon>Pentapetalae</taxon>
        <taxon>asterids</taxon>
        <taxon>campanulids</taxon>
        <taxon>Asterales</taxon>
        <taxon>Campanulaceae</taxon>
        <taxon>Trimeris</taxon>
    </lineage>
</organism>
<reference evidence="1" key="2">
    <citation type="journal article" date="2017" name="Am. J. Bot.">
        <title>The East Asian origin of the giant lobelias.</title>
        <authorList>
            <person name="Knox E.B."/>
            <person name="Li C."/>
        </authorList>
    </citation>
    <scope>NUCLEOTIDE SEQUENCE</scope>
</reference>
<gene>
    <name evidence="1" type="primary">ORF236</name>
    <name evidence="1" type="ORF">Lo_anc1Pt0560</name>
</gene>
<dbReference type="RefSeq" id="YP_009339619.1">
    <property type="nucleotide sequence ID" value="NC_033366.1"/>
</dbReference>
<keyword evidence="1" id="KW-0934">Plastid</keyword>
<geneLocation type="plastid" evidence="1"/>
<dbReference type="EMBL" id="KY354216">
    <property type="protein sequence ID" value="APQ39012.1"/>
    <property type="molecule type" value="Genomic_DNA"/>
</dbReference>
<name>A0A1L6BSM5_9ASTR</name>